<protein>
    <submittedName>
        <fullName evidence="1">Uncharacterized protein</fullName>
    </submittedName>
</protein>
<comment type="caution">
    <text evidence="1">The sequence shown here is derived from an EMBL/GenBank/DDBJ whole genome shotgun (WGS) entry which is preliminary data.</text>
</comment>
<organism evidence="1 2">
    <name type="scientific">Lymnaea stagnalis</name>
    <name type="common">Great pond snail</name>
    <name type="synonym">Helix stagnalis</name>
    <dbReference type="NCBI Taxonomy" id="6523"/>
    <lineage>
        <taxon>Eukaryota</taxon>
        <taxon>Metazoa</taxon>
        <taxon>Spiralia</taxon>
        <taxon>Lophotrochozoa</taxon>
        <taxon>Mollusca</taxon>
        <taxon>Gastropoda</taxon>
        <taxon>Heterobranchia</taxon>
        <taxon>Euthyneura</taxon>
        <taxon>Panpulmonata</taxon>
        <taxon>Hygrophila</taxon>
        <taxon>Lymnaeoidea</taxon>
        <taxon>Lymnaeidae</taxon>
        <taxon>Lymnaea</taxon>
    </lineage>
</organism>
<evidence type="ECO:0000313" key="2">
    <source>
        <dbReference type="Proteomes" id="UP001497497"/>
    </source>
</evidence>
<dbReference type="AlphaFoldDB" id="A0AAV2IRT5"/>
<proteinExistence type="predicted"/>
<feature type="non-terminal residue" evidence="1">
    <location>
        <position position="81"/>
    </location>
</feature>
<dbReference type="Proteomes" id="UP001497497">
    <property type="component" value="Unassembled WGS sequence"/>
</dbReference>
<sequence>MVSATRPTNASAVDVTYVVQQNGQILSGTQASDQLNLLSEQEVAIVTGQLVSITAQPYIQPASSEEDMTKWIILGCVLGGV</sequence>
<dbReference type="EMBL" id="CAXITT010002567">
    <property type="protein sequence ID" value="CAL1548981.1"/>
    <property type="molecule type" value="Genomic_DNA"/>
</dbReference>
<accession>A0AAV2IRT5</accession>
<dbReference type="InterPro" id="IPR024606">
    <property type="entry name" value="KIAA1549"/>
</dbReference>
<evidence type="ECO:0000313" key="1">
    <source>
        <dbReference type="EMBL" id="CAL1548981.1"/>
    </source>
</evidence>
<name>A0AAV2IRT5_LYMST</name>
<gene>
    <name evidence="1" type="ORF">GSLYS_00022298001</name>
</gene>
<keyword evidence="2" id="KW-1185">Reference proteome</keyword>
<reference evidence="1 2" key="1">
    <citation type="submission" date="2024-04" db="EMBL/GenBank/DDBJ databases">
        <authorList>
            <consortium name="Genoscope - CEA"/>
            <person name="William W."/>
        </authorList>
    </citation>
    <scope>NUCLEOTIDE SEQUENCE [LARGE SCALE GENOMIC DNA]</scope>
</reference>
<dbReference type="Pfam" id="PF12877">
    <property type="entry name" value="KIAA1549"/>
    <property type="match status" value="1"/>
</dbReference>